<evidence type="ECO:0000313" key="2">
    <source>
        <dbReference type="Proteomes" id="UP001454036"/>
    </source>
</evidence>
<accession>A0AAV3P9A3</accession>
<protein>
    <recommendedName>
        <fullName evidence="3">Ribosomal protein L16</fullName>
    </recommendedName>
</protein>
<sequence>MGEKRFKFEGSYIYWFNHLGVNRETMTRKSRKGIGPFRSSHGTIKFFIDGITMSLSRPREFTASTREIINCKVREKFRRWREPKMLLVGVGNLSDEKRT</sequence>
<evidence type="ECO:0008006" key="3">
    <source>
        <dbReference type="Google" id="ProtNLM"/>
    </source>
</evidence>
<dbReference type="EMBL" id="BAABME010016651">
    <property type="protein sequence ID" value="GAA0146855.1"/>
    <property type="molecule type" value="Genomic_DNA"/>
</dbReference>
<evidence type="ECO:0000313" key="1">
    <source>
        <dbReference type="EMBL" id="GAA0146855.1"/>
    </source>
</evidence>
<reference evidence="1 2" key="1">
    <citation type="submission" date="2024-01" db="EMBL/GenBank/DDBJ databases">
        <title>The complete chloroplast genome sequence of Lithospermum erythrorhizon: insights into the phylogenetic relationship among Boraginaceae species and the maternal lineages of purple gromwells.</title>
        <authorList>
            <person name="Okada T."/>
            <person name="Watanabe K."/>
        </authorList>
    </citation>
    <scope>NUCLEOTIDE SEQUENCE [LARGE SCALE GENOMIC DNA]</scope>
</reference>
<gene>
    <name evidence="1" type="ORF">LIER_36394</name>
</gene>
<dbReference type="Proteomes" id="UP001454036">
    <property type="component" value="Unassembled WGS sequence"/>
</dbReference>
<name>A0AAV3P9A3_LITER</name>
<keyword evidence="2" id="KW-1185">Reference proteome</keyword>
<dbReference type="AlphaFoldDB" id="A0AAV3P9A3"/>
<proteinExistence type="predicted"/>
<comment type="caution">
    <text evidence="1">The sequence shown here is derived from an EMBL/GenBank/DDBJ whole genome shotgun (WGS) entry which is preliminary data.</text>
</comment>
<organism evidence="1 2">
    <name type="scientific">Lithospermum erythrorhizon</name>
    <name type="common">Purple gromwell</name>
    <name type="synonym">Lithospermum officinale var. erythrorhizon</name>
    <dbReference type="NCBI Taxonomy" id="34254"/>
    <lineage>
        <taxon>Eukaryota</taxon>
        <taxon>Viridiplantae</taxon>
        <taxon>Streptophyta</taxon>
        <taxon>Embryophyta</taxon>
        <taxon>Tracheophyta</taxon>
        <taxon>Spermatophyta</taxon>
        <taxon>Magnoliopsida</taxon>
        <taxon>eudicotyledons</taxon>
        <taxon>Gunneridae</taxon>
        <taxon>Pentapetalae</taxon>
        <taxon>asterids</taxon>
        <taxon>lamiids</taxon>
        <taxon>Boraginales</taxon>
        <taxon>Boraginaceae</taxon>
        <taxon>Boraginoideae</taxon>
        <taxon>Lithospermeae</taxon>
        <taxon>Lithospermum</taxon>
    </lineage>
</organism>